<dbReference type="RefSeq" id="YP_010095013.1">
    <property type="nucleotide sequence ID" value="NC_055743.1"/>
</dbReference>
<accession>A0A2S1GM97</accession>
<evidence type="ECO:0008006" key="3">
    <source>
        <dbReference type="Google" id="ProtNLM"/>
    </source>
</evidence>
<keyword evidence="2" id="KW-1185">Reference proteome</keyword>
<organism evidence="1 2">
    <name type="scientific">Erwinia phage Cronus</name>
    <dbReference type="NCBI Taxonomy" id="2163633"/>
    <lineage>
        <taxon>Viruses</taxon>
        <taxon>Duplodnaviria</taxon>
        <taxon>Heunggongvirae</taxon>
        <taxon>Uroviricota</taxon>
        <taxon>Caudoviricetes</taxon>
        <taxon>Pantevenvirales</taxon>
        <taxon>Straboviridae</taxon>
        <taxon>Tevenvirinae</taxon>
        <taxon>Risoevirus</taxon>
        <taxon>Risoevirus cronus</taxon>
        <taxon>Roskildevirus cronus</taxon>
    </lineage>
</organism>
<dbReference type="Proteomes" id="UP000246316">
    <property type="component" value="Segment"/>
</dbReference>
<name>A0A2S1GM97_9CAUD</name>
<proteinExistence type="predicted"/>
<dbReference type="EMBL" id="MH059636">
    <property type="protein sequence ID" value="AWD90505.1"/>
    <property type="molecule type" value="Genomic_DNA"/>
</dbReference>
<evidence type="ECO:0000313" key="1">
    <source>
        <dbReference type="EMBL" id="AWD90505.1"/>
    </source>
</evidence>
<protein>
    <recommendedName>
        <fullName evidence="3">Protease inhibitor</fullName>
    </recommendedName>
</protein>
<dbReference type="GeneID" id="65112647"/>
<dbReference type="Pfam" id="PF10465">
    <property type="entry name" value="Inhibitor_I24"/>
    <property type="match status" value="1"/>
</dbReference>
<sequence length="156" mass="18188">MNYIGKCYRLLEDDEETIAQWPEIKTGFEFQILRTEGTIYSDAVGVTKLMCLRTSKIFDINFKLENPVDENDEPWFWCIIHMRDSKIEEINAPNISYPIKETPQIGKIRLNHFHGHEVDIAYALSAFAAQEGCDSEEYDLMQAASEYIRELESRLK</sequence>
<reference evidence="1" key="1">
    <citation type="submission" date="2018-03" db="EMBL/GenBank/DDBJ databases">
        <title>Phage therapy in agriculture - a green tech approach to combat plant pathogenic bacteria.</title>
        <authorList>
            <person name="Carstens A.B."/>
            <person name="Djurhuus A.M."/>
            <person name="Hansen L.H."/>
        </authorList>
    </citation>
    <scope>NUCLEOTIDE SEQUENCE [LARGE SCALE GENOMIC DNA]</scope>
</reference>
<evidence type="ECO:0000313" key="2">
    <source>
        <dbReference type="Proteomes" id="UP000246316"/>
    </source>
</evidence>
<dbReference type="KEGG" id="vg:65112647"/>
<dbReference type="InterPro" id="IPR019506">
    <property type="entry name" value="Pept-inhibitor_PinA"/>
</dbReference>